<evidence type="ECO:0000256" key="7">
    <source>
        <dbReference type="ARBA" id="ARBA00022692"/>
    </source>
</evidence>
<keyword evidence="15" id="KW-1185">Reference proteome</keyword>
<evidence type="ECO:0000256" key="4">
    <source>
        <dbReference type="ARBA" id="ARBA00015841"/>
    </source>
</evidence>
<dbReference type="Proteomes" id="UP000094819">
    <property type="component" value="Unassembled WGS sequence"/>
</dbReference>
<keyword evidence="8" id="KW-0256">Endoplasmic reticulum</keyword>
<sequence>MSAIDIALHHPIAVLFAFIGLPPVIFLLSLYRRVSTRSSRKHTATVLVLGDIGRSPRMMYHADSFAKNQWATYVVGYEDTAPIPSLLENQLVSFHGLAEAPTLVGLLPWALRVPIRVLYQIMSVIYICIWSIPCNTEVLLVQNPPSIPTLALAQAVCFVTKTKLIIDWHNTGYSILAMRVGEHSPLVKVATWIEAKFGKKAFAHLFVTKALEEFLVQEWDLRGKTTVLHDRPPPNFRRTGPMVQHELFHRLLPELEPPFPSTSPLKDPAVTIFTEIGPSGMPAFRTDKPALVVSSTSWTADEDFTPFVVALDAYQKAVDSGANLPKLVVIITGRGGLRAQFETIVASREATQAWKDIIVRCVFLPARDYPALLGSADLGVSLHSSSSGRDLPMKVVDMFGCGVPVLARNFACLHELVKDGKNGRVFESGTEMGQLLIQLFDSFPVSPDLESLKSFFERDHKPRRTGTLSPSGAGEDEWSSWEDNWDRVVSDGVLNDTKD</sequence>
<dbReference type="InterPro" id="IPR026051">
    <property type="entry name" value="ALG1-like"/>
</dbReference>
<evidence type="ECO:0000256" key="6">
    <source>
        <dbReference type="ARBA" id="ARBA00022679"/>
    </source>
</evidence>
<gene>
    <name evidence="14" type="ORF">L198_03303</name>
</gene>
<evidence type="ECO:0000256" key="13">
    <source>
        <dbReference type="SAM" id="Phobius"/>
    </source>
</evidence>
<keyword evidence="9 13" id="KW-1133">Transmembrane helix</keyword>
<proteinExistence type="predicted"/>
<keyword evidence="7 13" id="KW-0812">Transmembrane</keyword>
<dbReference type="PANTHER" id="PTHR13036">
    <property type="entry name" value="BETA1,4 MANNOSYLTRANSFERASE"/>
    <property type="match status" value="1"/>
</dbReference>
<dbReference type="SUPFAM" id="SSF53756">
    <property type="entry name" value="UDP-Glycosyltransferase/glycogen phosphorylase"/>
    <property type="match status" value="1"/>
</dbReference>
<feature type="transmembrane region" description="Helical" evidence="13">
    <location>
        <begin position="12"/>
        <end position="31"/>
    </location>
</feature>
<evidence type="ECO:0000256" key="10">
    <source>
        <dbReference type="ARBA" id="ARBA00023136"/>
    </source>
</evidence>
<dbReference type="OrthoDB" id="614844at2759"/>
<organism evidence="14 15">
    <name type="scientific">Cryptococcus wingfieldii CBS 7118</name>
    <dbReference type="NCBI Taxonomy" id="1295528"/>
    <lineage>
        <taxon>Eukaryota</taxon>
        <taxon>Fungi</taxon>
        <taxon>Dikarya</taxon>
        <taxon>Basidiomycota</taxon>
        <taxon>Agaricomycotina</taxon>
        <taxon>Tremellomycetes</taxon>
        <taxon>Tremellales</taxon>
        <taxon>Cryptococcaceae</taxon>
        <taxon>Cryptococcus</taxon>
    </lineage>
</organism>
<dbReference type="RefSeq" id="XP_019032536.1">
    <property type="nucleotide sequence ID" value="XM_019175433.1"/>
</dbReference>
<feature type="region of interest" description="Disordered" evidence="12">
    <location>
        <begin position="461"/>
        <end position="480"/>
    </location>
</feature>
<dbReference type="Gene3D" id="3.40.50.2000">
    <property type="entry name" value="Glycogen Phosphorylase B"/>
    <property type="match status" value="1"/>
</dbReference>
<evidence type="ECO:0000256" key="11">
    <source>
        <dbReference type="ARBA" id="ARBA00024899"/>
    </source>
</evidence>
<evidence type="ECO:0000256" key="12">
    <source>
        <dbReference type="SAM" id="MobiDB-lite"/>
    </source>
</evidence>
<comment type="subcellular location">
    <subcellularLocation>
        <location evidence="1">Endoplasmic reticulum membrane</location>
        <topology evidence="1">Single-pass membrane protein</topology>
    </subcellularLocation>
</comment>
<reference evidence="14 15" key="1">
    <citation type="submission" date="2016-06" db="EMBL/GenBank/DDBJ databases">
        <title>Evolution of pathogenesis and genome organization in the Tremellales.</title>
        <authorList>
            <person name="Cuomo C."/>
            <person name="Litvintseva A."/>
            <person name="Heitman J."/>
            <person name="Chen Y."/>
            <person name="Sun S."/>
            <person name="Springer D."/>
            <person name="Dromer F."/>
            <person name="Young S."/>
            <person name="Zeng Q."/>
            <person name="Chapman S."/>
            <person name="Gujja S."/>
            <person name="Saif S."/>
            <person name="Birren B."/>
        </authorList>
    </citation>
    <scope>NUCLEOTIDE SEQUENCE [LARGE SCALE GENOMIC DNA]</scope>
    <source>
        <strain evidence="14 15">CBS 7118</strain>
    </source>
</reference>
<comment type="function">
    <text evidence="11">Participates in the formation of the lipid-linked precursor oligosaccharide for N-glycosylation. Involved in assembling the dolichol-pyrophosphate-GlcNAc(2)-Man(5) intermediate on the cytoplasmic surface of the ER.</text>
</comment>
<dbReference type="PANTHER" id="PTHR13036:SF0">
    <property type="entry name" value="CHITOBIOSYLDIPHOSPHODOLICHOL BETA-MANNOSYLTRANSFERASE"/>
    <property type="match status" value="1"/>
</dbReference>
<evidence type="ECO:0000256" key="5">
    <source>
        <dbReference type="ARBA" id="ARBA00022676"/>
    </source>
</evidence>
<dbReference type="GO" id="GO:0005789">
    <property type="term" value="C:endoplasmic reticulum membrane"/>
    <property type="evidence" value="ECO:0007669"/>
    <property type="project" value="UniProtKB-SubCell"/>
</dbReference>
<dbReference type="EMBL" id="AWGH01000008">
    <property type="protein sequence ID" value="ODN99459.1"/>
    <property type="molecule type" value="Genomic_DNA"/>
</dbReference>
<evidence type="ECO:0000313" key="15">
    <source>
        <dbReference type="Proteomes" id="UP000094819"/>
    </source>
</evidence>
<keyword evidence="5 14" id="KW-0328">Glycosyltransferase</keyword>
<name>A0A1E3JF12_9TREE</name>
<protein>
    <recommendedName>
        <fullName evidence="4">Chitobiosyldiphosphodolichol beta-mannosyltransferase</fullName>
        <ecNumber evidence="3">2.4.1.142</ecNumber>
    </recommendedName>
</protein>
<evidence type="ECO:0000256" key="3">
    <source>
        <dbReference type="ARBA" id="ARBA00012611"/>
    </source>
</evidence>
<comment type="caution">
    <text evidence="14">The sequence shown here is derived from an EMBL/GenBank/DDBJ whole genome shotgun (WGS) entry which is preliminary data.</text>
</comment>
<evidence type="ECO:0000256" key="2">
    <source>
        <dbReference type="ARBA" id="ARBA00004922"/>
    </source>
</evidence>
<dbReference type="EC" id="2.4.1.142" evidence="3"/>
<keyword evidence="6 14" id="KW-0808">Transferase</keyword>
<dbReference type="AlphaFoldDB" id="A0A1E3JF12"/>
<accession>A0A1E3JF12</accession>
<dbReference type="GeneID" id="30192516"/>
<dbReference type="Pfam" id="PF13692">
    <property type="entry name" value="Glyco_trans_1_4"/>
    <property type="match status" value="1"/>
</dbReference>
<evidence type="ECO:0000256" key="9">
    <source>
        <dbReference type="ARBA" id="ARBA00022989"/>
    </source>
</evidence>
<keyword evidence="10 13" id="KW-0472">Membrane</keyword>
<evidence type="ECO:0000313" key="14">
    <source>
        <dbReference type="EMBL" id="ODN99459.1"/>
    </source>
</evidence>
<evidence type="ECO:0000256" key="1">
    <source>
        <dbReference type="ARBA" id="ARBA00004389"/>
    </source>
</evidence>
<dbReference type="GO" id="GO:0004578">
    <property type="term" value="F:chitobiosyldiphosphodolichol beta-mannosyltransferase activity"/>
    <property type="evidence" value="ECO:0007669"/>
    <property type="project" value="UniProtKB-EC"/>
</dbReference>
<evidence type="ECO:0000256" key="8">
    <source>
        <dbReference type="ARBA" id="ARBA00022824"/>
    </source>
</evidence>
<comment type="pathway">
    <text evidence="2">Protein modification; protein glycosylation.</text>
</comment>